<gene>
    <name evidence="1" type="ORF">PAPOLLO_LOCUS12232</name>
</gene>
<proteinExistence type="predicted"/>
<accession>A0A8S3X0A3</accession>
<evidence type="ECO:0000313" key="2">
    <source>
        <dbReference type="Proteomes" id="UP000691718"/>
    </source>
</evidence>
<dbReference type="AlphaFoldDB" id="A0A8S3X0A3"/>
<dbReference type="Proteomes" id="UP000691718">
    <property type="component" value="Unassembled WGS sequence"/>
</dbReference>
<protein>
    <submittedName>
        <fullName evidence="1">(apollo) hypothetical protein</fullName>
    </submittedName>
</protein>
<comment type="caution">
    <text evidence="1">The sequence shown here is derived from an EMBL/GenBank/DDBJ whole genome shotgun (WGS) entry which is preliminary data.</text>
</comment>
<dbReference type="EMBL" id="CAJQZP010000885">
    <property type="protein sequence ID" value="CAG4992034.1"/>
    <property type="molecule type" value="Genomic_DNA"/>
</dbReference>
<dbReference type="OrthoDB" id="414826at2759"/>
<reference evidence="1" key="1">
    <citation type="submission" date="2021-04" db="EMBL/GenBank/DDBJ databases">
        <authorList>
            <person name="Tunstrom K."/>
        </authorList>
    </citation>
    <scope>NUCLEOTIDE SEQUENCE</scope>
</reference>
<evidence type="ECO:0000313" key="1">
    <source>
        <dbReference type="EMBL" id="CAG4992034.1"/>
    </source>
</evidence>
<name>A0A8S3X0A3_PARAO</name>
<organism evidence="1 2">
    <name type="scientific">Parnassius apollo</name>
    <name type="common">Apollo butterfly</name>
    <name type="synonym">Papilio apollo</name>
    <dbReference type="NCBI Taxonomy" id="110799"/>
    <lineage>
        <taxon>Eukaryota</taxon>
        <taxon>Metazoa</taxon>
        <taxon>Ecdysozoa</taxon>
        <taxon>Arthropoda</taxon>
        <taxon>Hexapoda</taxon>
        <taxon>Insecta</taxon>
        <taxon>Pterygota</taxon>
        <taxon>Neoptera</taxon>
        <taxon>Endopterygota</taxon>
        <taxon>Lepidoptera</taxon>
        <taxon>Glossata</taxon>
        <taxon>Ditrysia</taxon>
        <taxon>Papilionoidea</taxon>
        <taxon>Papilionidae</taxon>
        <taxon>Parnassiinae</taxon>
        <taxon>Parnassini</taxon>
        <taxon>Parnassius</taxon>
        <taxon>Parnassius</taxon>
    </lineage>
</organism>
<keyword evidence="2" id="KW-1185">Reference proteome</keyword>
<sequence>MSENKEKSDGAYTDASVADFMGQIYSKKESPTTSKATEPDYLNSTLLVDLVEAVIFRNNAKISATEKVEQNSKFESHSDINAIKIKAELGQVKENLQFTGHYFFPEDDNDQDVKETTELYYDASSMAVSDIELEIENLKRNRGTKDFLEEILESDYNTENLSKIEVLTTNTTNYSETGNFDLNYSNVN</sequence>